<dbReference type="FunFam" id="3.40.50.300:FF:000032">
    <property type="entry name" value="Export ABC transporter ATP-binding protein"/>
    <property type="match status" value="1"/>
</dbReference>
<sequence length="240" mass="26094">MNEFASSASAVAPAAVPLLQVEKLAKVFQTCHGPVTVLQDLDLSLNAGERLAIIGASGSGKTTLMQILGTLDRPTSGRCRFAGRDLFAATAAELNRFRNAELGFVFQFHQLLPEFTALENVLLPLLIARQNRHAALPQAEALLQRVGLGHRLHHKPGQLSGGEQQRVAIARALVRRPRLLIADEPTGNLDGDTALEIYQLLDDLHRNSALTLVVVTHNEALAARMDRICRLEQGRLVTLA</sequence>
<dbReference type="OrthoDB" id="9809450at2"/>
<gene>
    <name evidence="6" type="ORF">SAMN05661003_10715</name>
</gene>
<dbReference type="InterPro" id="IPR017911">
    <property type="entry name" value="MacB-like_ATP-bd"/>
</dbReference>
<dbReference type="Pfam" id="PF00005">
    <property type="entry name" value="ABC_tran"/>
    <property type="match status" value="1"/>
</dbReference>
<organism evidence="6 7">
    <name type="scientific">Desulfuromonas thiophila</name>
    <dbReference type="NCBI Taxonomy" id="57664"/>
    <lineage>
        <taxon>Bacteria</taxon>
        <taxon>Pseudomonadati</taxon>
        <taxon>Thermodesulfobacteriota</taxon>
        <taxon>Desulfuromonadia</taxon>
        <taxon>Desulfuromonadales</taxon>
        <taxon>Desulfuromonadaceae</taxon>
        <taxon>Desulfuromonas</taxon>
    </lineage>
</organism>
<dbReference type="PANTHER" id="PTHR24220:SF689">
    <property type="entry name" value="LIPOPROTEIN-RELEASING SYSTEM ATP-BINDING PROTEIN LOLD"/>
    <property type="match status" value="1"/>
</dbReference>
<evidence type="ECO:0000256" key="3">
    <source>
        <dbReference type="ARBA" id="ARBA00022840"/>
    </source>
</evidence>
<dbReference type="GO" id="GO:0005524">
    <property type="term" value="F:ATP binding"/>
    <property type="evidence" value="ECO:0007669"/>
    <property type="project" value="UniProtKB-KW"/>
</dbReference>
<dbReference type="SMART" id="SM00382">
    <property type="entry name" value="AAA"/>
    <property type="match status" value="1"/>
</dbReference>
<keyword evidence="2" id="KW-0547">Nucleotide-binding</keyword>
<dbReference type="EMBL" id="FNAQ01000007">
    <property type="protein sequence ID" value="SDE29632.1"/>
    <property type="molecule type" value="Genomic_DNA"/>
</dbReference>
<dbReference type="RefSeq" id="WP_092078123.1">
    <property type="nucleotide sequence ID" value="NZ_CALFZY010000037.1"/>
</dbReference>
<reference evidence="7" key="1">
    <citation type="submission" date="2016-10" db="EMBL/GenBank/DDBJ databases">
        <authorList>
            <person name="Varghese N."/>
            <person name="Submissions S."/>
        </authorList>
    </citation>
    <scope>NUCLEOTIDE SEQUENCE [LARGE SCALE GENOMIC DNA]</scope>
    <source>
        <strain evidence="7">DSM 8987</strain>
    </source>
</reference>
<dbReference type="GO" id="GO:0044874">
    <property type="term" value="P:lipoprotein localization to outer membrane"/>
    <property type="evidence" value="ECO:0007669"/>
    <property type="project" value="TreeGrafter"/>
</dbReference>
<dbReference type="Gene3D" id="3.40.50.300">
    <property type="entry name" value="P-loop containing nucleotide triphosphate hydrolases"/>
    <property type="match status" value="1"/>
</dbReference>
<accession>A0A1G7BRQ2</accession>
<dbReference type="PANTHER" id="PTHR24220">
    <property type="entry name" value="IMPORT ATP-BINDING PROTEIN"/>
    <property type="match status" value="1"/>
</dbReference>
<keyword evidence="6" id="KW-0449">Lipoprotein</keyword>
<evidence type="ECO:0000256" key="1">
    <source>
        <dbReference type="ARBA" id="ARBA00022448"/>
    </source>
</evidence>
<dbReference type="InterPro" id="IPR027417">
    <property type="entry name" value="P-loop_NTPase"/>
</dbReference>
<evidence type="ECO:0000256" key="4">
    <source>
        <dbReference type="ARBA" id="ARBA00038388"/>
    </source>
</evidence>
<dbReference type="STRING" id="57664.SAMN05661003_10715"/>
<keyword evidence="3 6" id="KW-0067">ATP-binding</keyword>
<dbReference type="PROSITE" id="PS00211">
    <property type="entry name" value="ABC_TRANSPORTER_1"/>
    <property type="match status" value="1"/>
</dbReference>
<dbReference type="SUPFAM" id="SSF52540">
    <property type="entry name" value="P-loop containing nucleoside triphosphate hydrolases"/>
    <property type="match status" value="1"/>
</dbReference>
<dbReference type="InterPro" id="IPR015854">
    <property type="entry name" value="ABC_transpr_LolD-like"/>
</dbReference>
<evidence type="ECO:0000256" key="2">
    <source>
        <dbReference type="ARBA" id="ARBA00022741"/>
    </source>
</evidence>
<keyword evidence="7" id="KW-1185">Reference proteome</keyword>
<proteinExistence type="inferred from homology"/>
<dbReference type="GO" id="GO:0098796">
    <property type="term" value="C:membrane protein complex"/>
    <property type="evidence" value="ECO:0007669"/>
    <property type="project" value="UniProtKB-ARBA"/>
</dbReference>
<dbReference type="PROSITE" id="PS50893">
    <property type="entry name" value="ABC_TRANSPORTER_2"/>
    <property type="match status" value="1"/>
</dbReference>
<dbReference type="InterPro" id="IPR017871">
    <property type="entry name" value="ABC_transporter-like_CS"/>
</dbReference>
<dbReference type="GO" id="GO:0016887">
    <property type="term" value="F:ATP hydrolysis activity"/>
    <property type="evidence" value="ECO:0007669"/>
    <property type="project" value="InterPro"/>
</dbReference>
<name>A0A1G7BRQ2_9BACT</name>
<dbReference type="Proteomes" id="UP000243205">
    <property type="component" value="Unassembled WGS sequence"/>
</dbReference>
<keyword evidence="1" id="KW-0813">Transport</keyword>
<evidence type="ECO:0000313" key="7">
    <source>
        <dbReference type="Proteomes" id="UP000243205"/>
    </source>
</evidence>
<protein>
    <submittedName>
        <fullName evidence="6">Lipoprotein-releasing system ATP-binding protein</fullName>
    </submittedName>
</protein>
<dbReference type="InterPro" id="IPR003593">
    <property type="entry name" value="AAA+_ATPase"/>
</dbReference>
<dbReference type="GO" id="GO:0022857">
    <property type="term" value="F:transmembrane transporter activity"/>
    <property type="evidence" value="ECO:0007669"/>
    <property type="project" value="TreeGrafter"/>
</dbReference>
<dbReference type="InterPro" id="IPR003439">
    <property type="entry name" value="ABC_transporter-like_ATP-bd"/>
</dbReference>
<dbReference type="CDD" id="cd03255">
    <property type="entry name" value="ABC_MJ0796_LolCDE_FtsE"/>
    <property type="match status" value="1"/>
</dbReference>
<dbReference type="GO" id="GO:0005886">
    <property type="term" value="C:plasma membrane"/>
    <property type="evidence" value="ECO:0007669"/>
    <property type="project" value="TreeGrafter"/>
</dbReference>
<dbReference type="GO" id="GO:0089705">
    <property type="term" value="P:protein localization to outer membrane"/>
    <property type="evidence" value="ECO:0007669"/>
    <property type="project" value="TreeGrafter"/>
</dbReference>
<feature type="domain" description="ABC transporter" evidence="5">
    <location>
        <begin position="19"/>
        <end position="239"/>
    </location>
</feature>
<evidence type="ECO:0000259" key="5">
    <source>
        <dbReference type="PROSITE" id="PS50893"/>
    </source>
</evidence>
<comment type="similarity">
    <text evidence="4">Belongs to the ABC transporter superfamily. Macrolide exporter (TC 3.A.1.122) family.</text>
</comment>
<dbReference type="AlphaFoldDB" id="A0A1G7BRQ2"/>
<evidence type="ECO:0000313" key="6">
    <source>
        <dbReference type="EMBL" id="SDE29632.1"/>
    </source>
</evidence>